<proteinExistence type="predicted"/>
<dbReference type="KEGG" id="nmk:CHR53_14170"/>
<dbReference type="Gene3D" id="3.40.190.10">
    <property type="entry name" value="Periplasmic binding protein-like II"/>
    <property type="match status" value="2"/>
</dbReference>
<feature type="region of interest" description="Disordered" evidence="1">
    <location>
        <begin position="26"/>
        <end position="47"/>
    </location>
</feature>
<dbReference type="AlphaFoldDB" id="A0A3T0HZ95"/>
<dbReference type="PROSITE" id="PS51257">
    <property type="entry name" value="PROKAR_LIPOPROTEIN"/>
    <property type="match status" value="1"/>
</dbReference>
<accession>A0A3T0HZ95</accession>
<sequence length="339" mass="37487">MMKRSYLILITILVLSLSLLGCNRSSNVSSNSSKNDNKRHESADGKLEVNFGTGTTTGVYYPMGATLAKIWNEKVPNVKVSSQATDASVQNLNLMMEGQLNMGFTTVGVLYDAYNGTNKFKGRAYKDVRVIASLYPNVGQMVVRKGSKIRSIEEFKGKGFVPGAPGSSTKELSQQILSSFDMDFNDVKAQYVGFTEVTDLMRNKQIDGALIEAGIPASAVVEITTQDGQLISIDDEHIEKITKEYPWLYKYTIPAKTYEGQDQDITTVSQKNMIVVPKDMPEEKVYELTKAMWENIDTIRSSISAAKNMKLENATDGLAGIPLHPGAEKYYKEKGVLKK</sequence>
<dbReference type="PANTHER" id="PTHR42941:SF1">
    <property type="entry name" value="SLL1037 PROTEIN"/>
    <property type="match status" value="1"/>
</dbReference>
<dbReference type="NCBIfam" id="TIGR02122">
    <property type="entry name" value="TRAP_TAXI"/>
    <property type="match status" value="1"/>
</dbReference>
<name>A0A3T0HZ95_9BACI</name>
<keyword evidence="3" id="KW-1185">Reference proteome</keyword>
<evidence type="ECO:0000313" key="3">
    <source>
        <dbReference type="Proteomes" id="UP000282892"/>
    </source>
</evidence>
<gene>
    <name evidence="2" type="ORF">CHR53_14170</name>
</gene>
<dbReference type="Pfam" id="PF16868">
    <property type="entry name" value="NMT1_3"/>
    <property type="match status" value="1"/>
</dbReference>
<organism evidence="2 3">
    <name type="scientific">Neobacillus mesonae</name>
    <dbReference type="NCBI Taxonomy" id="1193713"/>
    <lineage>
        <taxon>Bacteria</taxon>
        <taxon>Bacillati</taxon>
        <taxon>Bacillota</taxon>
        <taxon>Bacilli</taxon>
        <taxon>Bacillales</taxon>
        <taxon>Bacillaceae</taxon>
        <taxon>Neobacillus</taxon>
    </lineage>
</organism>
<dbReference type="InterPro" id="IPR011852">
    <property type="entry name" value="TRAP_TAXI"/>
</dbReference>
<dbReference type="STRING" id="1193713.GCA_001636315_05276"/>
<dbReference type="EMBL" id="CP022572">
    <property type="protein sequence ID" value="AZU62337.1"/>
    <property type="molecule type" value="Genomic_DNA"/>
</dbReference>
<dbReference type="SUPFAM" id="SSF53850">
    <property type="entry name" value="Periplasmic binding protein-like II"/>
    <property type="match status" value="1"/>
</dbReference>
<evidence type="ECO:0000256" key="1">
    <source>
        <dbReference type="SAM" id="MobiDB-lite"/>
    </source>
</evidence>
<evidence type="ECO:0000313" key="2">
    <source>
        <dbReference type="EMBL" id="AZU62337.1"/>
    </source>
</evidence>
<dbReference type="PANTHER" id="PTHR42941">
    <property type="entry name" value="SLL1037 PROTEIN"/>
    <property type="match status" value="1"/>
</dbReference>
<dbReference type="RefSeq" id="WP_084797986.1">
    <property type="nucleotide sequence ID" value="NZ_CP022572.1"/>
</dbReference>
<dbReference type="OrthoDB" id="9776669at2"/>
<evidence type="ECO:0008006" key="4">
    <source>
        <dbReference type="Google" id="ProtNLM"/>
    </source>
</evidence>
<dbReference type="Proteomes" id="UP000282892">
    <property type="component" value="Chromosome"/>
</dbReference>
<protein>
    <recommendedName>
        <fullName evidence="4">C4-dicarboxylate ABC transporter substrate-binding protein</fullName>
    </recommendedName>
</protein>
<reference evidence="2 3" key="1">
    <citation type="submission" date="2017-07" db="EMBL/GenBank/DDBJ databases">
        <title>The complete genome sequence of Bacillus mesonae strain H20-5, an efficient strain improving plant abiotic stress resistance.</title>
        <authorList>
            <person name="Kim S.Y."/>
            <person name="Song H."/>
            <person name="Sang M.K."/>
            <person name="Weon H.-Y."/>
            <person name="Song J."/>
        </authorList>
    </citation>
    <scope>NUCLEOTIDE SEQUENCE [LARGE SCALE GENOMIC DNA]</scope>
    <source>
        <strain evidence="2 3">H20-5</strain>
    </source>
</reference>
<feature type="compositionally biased region" description="Basic and acidic residues" evidence="1">
    <location>
        <begin position="35"/>
        <end position="47"/>
    </location>
</feature>
<dbReference type="CDD" id="cd13520">
    <property type="entry name" value="PBP2_TAXI_TRAP"/>
    <property type="match status" value="1"/>
</dbReference>